<evidence type="ECO:0000256" key="3">
    <source>
        <dbReference type="ARBA" id="ARBA00022692"/>
    </source>
</evidence>
<evidence type="ECO:0000256" key="4">
    <source>
        <dbReference type="ARBA" id="ARBA00022989"/>
    </source>
</evidence>
<reference evidence="9" key="1">
    <citation type="submission" date="2024-05" db="EMBL/GenBank/DDBJ databases">
        <title>30 novel species of actinomycetes from the DSMZ collection.</title>
        <authorList>
            <person name="Nouioui I."/>
        </authorList>
    </citation>
    <scope>NUCLEOTIDE SEQUENCE</scope>
    <source>
        <strain evidence="9">DSM 41529</strain>
    </source>
</reference>
<feature type="domain" description="Metallo-beta-lactamase" evidence="8">
    <location>
        <begin position="657"/>
        <end position="862"/>
    </location>
</feature>
<dbReference type="RefSeq" id="WP_311722478.1">
    <property type="nucleotide sequence ID" value="NZ_JAVRFD010000002.1"/>
</dbReference>
<keyword evidence="2" id="KW-1003">Cell membrane</keyword>
<comment type="caution">
    <text evidence="9">The sequence shown here is derived from an EMBL/GenBank/DDBJ whole genome shotgun (WGS) entry which is preliminary data.</text>
</comment>
<feature type="region of interest" description="Disordered" evidence="6">
    <location>
        <begin position="81"/>
        <end position="129"/>
    </location>
</feature>
<feature type="transmembrane region" description="Helical" evidence="7">
    <location>
        <begin position="530"/>
        <end position="553"/>
    </location>
</feature>
<keyword evidence="5 7" id="KW-0472">Membrane</keyword>
<evidence type="ECO:0000256" key="1">
    <source>
        <dbReference type="ARBA" id="ARBA00004651"/>
    </source>
</evidence>
<dbReference type="InterPro" id="IPR036866">
    <property type="entry name" value="RibonucZ/Hydroxyglut_hydro"/>
</dbReference>
<dbReference type="Pfam" id="PF00753">
    <property type="entry name" value="Lactamase_B"/>
    <property type="match status" value="1"/>
</dbReference>
<evidence type="ECO:0000256" key="7">
    <source>
        <dbReference type="SAM" id="Phobius"/>
    </source>
</evidence>
<comment type="subcellular location">
    <subcellularLocation>
        <location evidence="1">Cell membrane</location>
        <topology evidence="1">Multi-pass membrane protein</topology>
    </subcellularLocation>
</comment>
<evidence type="ECO:0000313" key="9">
    <source>
        <dbReference type="EMBL" id="MDT0542126.1"/>
    </source>
</evidence>
<feature type="compositionally biased region" description="Low complexity" evidence="6">
    <location>
        <begin position="1"/>
        <end position="17"/>
    </location>
</feature>
<gene>
    <name evidence="9" type="ORF">RND15_05260</name>
</gene>
<dbReference type="PANTHER" id="PTHR30619:SF1">
    <property type="entry name" value="RECOMBINATION PROTEIN 2"/>
    <property type="match status" value="1"/>
</dbReference>
<evidence type="ECO:0000256" key="6">
    <source>
        <dbReference type="SAM" id="MobiDB-lite"/>
    </source>
</evidence>
<evidence type="ECO:0000256" key="2">
    <source>
        <dbReference type="ARBA" id="ARBA00022475"/>
    </source>
</evidence>
<name>A0ABU2X9E4_9ACTN</name>
<dbReference type="SMART" id="SM00849">
    <property type="entry name" value="Lactamase_B"/>
    <property type="match status" value="1"/>
</dbReference>
<keyword evidence="3 7" id="KW-0812">Transmembrane</keyword>
<feature type="transmembrane region" description="Helical" evidence="7">
    <location>
        <begin position="155"/>
        <end position="177"/>
    </location>
</feature>
<dbReference type="Gene3D" id="3.60.15.10">
    <property type="entry name" value="Ribonuclease Z/Hydroxyacylglutathione hydrolase-like"/>
    <property type="match status" value="1"/>
</dbReference>
<dbReference type="Pfam" id="PF03772">
    <property type="entry name" value="Competence"/>
    <property type="match status" value="1"/>
</dbReference>
<feature type="transmembrane region" description="Helical" evidence="7">
    <location>
        <begin position="394"/>
        <end position="413"/>
    </location>
</feature>
<dbReference type="PANTHER" id="PTHR30619">
    <property type="entry name" value="DNA INTERNALIZATION/COMPETENCE PROTEIN COMEC/REC2"/>
    <property type="match status" value="1"/>
</dbReference>
<feature type="region of interest" description="Disordered" evidence="6">
    <location>
        <begin position="1"/>
        <end position="31"/>
    </location>
</feature>
<feature type="transmembrane region" description="Helical" evidence="7">
    <location>
        <begin position="355"/>
        <end position="374"/>
    </location>
</feature>
<dbReference type="SUPFAM" id="SSF56281">
    <property type="entry name" value="Metallo-hydrolase/oxidoreductase"/>
    <property type="match status" value="1"/>
</dbReference>
<feature type="compositionally biased region" description="Low complexity" evidence="6">
    <location>
        <begin position="120"/>
        <end position="129"/>
    </location>
</feature>
<evidence type="ECO:0000256" key="5">
    <source>
        <dbReference type="ARBA" id="ARBA00023136"/>
    </source>
</evidence>
<keyword evidence="4 7" id="KW-1133">Transmembrane helix</keyword>
<dbReference type="InterPro" id="IPR035681">
    <property type="entry name" value="ComA-like_MBL"/>
</dbReference>
<organism evidence="9 10">
    <name type="scientific">Streptomyces lonegramiae</name>
    <dbReference type="NCBI Taxonomy" id="3075524"/>
    <lineage>
        <taxon>Bacteria</taxon>
        <taxon>Bacillati</taxon>
        <taxon>Actinomycetota</taxon>
        <taxon>Actinomycetes</taxon>
        <taxon>Kitasatosporales</taxon>
        <taxon>Streptomycetaceae</taxon>
        <taxon>Streptomyces</taxon>
    </lineage>
</organism>
<dbReference type="Proteomes" id="UP001180754">
    <property type="component" value="Unassembled WGS sequence"/>
</dbReference>
<feature type="transmembrane region" description="Helical" evidence="7">
    <location>
        <begin position="499"/>
        <end position="518"/>
    </location>
</feature>
<keyword evidence="10" id="KW-1185">Reference proteome</keyword>
<accession>A0ABU2X9E4</accession>
<protein>
    <submittedName>
        <fullName evidence="9">ComEC/Rec2 family competence protein</fullName>
    </submittedName>
</protein>
<dbReference type="InterPro" id="IPR004477">
    <property type="entry name" value="ComEC_N"/>
</dbReference>
<feature type="transmembrane region" description="Helical" evidence="7">
    <location>
        <begin position="560"/>
        <end position="579"/>
    </location>
</feature>
<dbReference type="InterPro" id="IPR052159">
    <property type="entry name" value="Competence_DNA_uptake"/>
</dbReference>
<dbReference type="InterPro" id="IPR001279">
    <property type="entry name" value="Metallo-B-lactamas"/>
</dbReference>
<feature type="transmembrane region" description="Helical" evidence="7">
    <location>
        <begin position="591"/>
        <end position="609"/>
    </location>
</feature>
<sequence length="905" mass="91518">MTPQQAPRARAPVHAAADSPRGASAPRQEGPADLRLVPPALAAWLAAALALGASGRAVALACAGAFLAAAALLWATHHPRRVAPDPPDEPAPAGATTTGRPPGADARLRATSSGTTGQLARAVSSPVGSASGSGAALWAGAGAAARGPVARRRGLAGSVAAGLVCGAAAAAVAWAHAADVRRGPVPSLAGAYAGATVELTVTGDPRLTRPRVRGAALAPVSVMVEAEATRVAADHGGTTATTRAPVLLIAHAPPRQQTAWLGLLPTTRLRVHGRLAPPAHGGDRTAAVVRVDGGTPLIVAGPTAAQRVAGRLRAGLHAATEGLAPDARALLPGLVVGDTSRVSPDLDEAFRAADMTHLLAVSGSNLSVILVLLIGPPHLAARAERRGLAARLGIPLRMTALLGGGLTLAFVVVCRPDPSVLRAAACGLITLLAIATGRRRSLLPALAAAVLVLVLYDPWLARSYGFLLSVLATGALLTLAPRLAAALRRRGLPPRPAEMLAAAVAAHAVCAPVVVVLAGRVSLVSIPCNLLAELAVAPATILGFAALAAAPLALPAAECLAWLAGWPAGWIASVARTGAGLPGAEAAWPGGWRGGLLLAAVTAAALLAGRRLLRHRLVCALCALLLLLALVRPAPLARVITGWPPPGWRMVACDVGQGDALVLSAGPGAAVVVDTGPEPRAVDRCLRTLGVVRIPLLVLTHFHADHVAGLSGALRGRAVGAIETTPLLDPPDQAESVRRRAEAAHIPVVTAVPGERRRVGPLSWEVLWPPPSAGPHTEGPGSVTPPAEGPNDASVTLLVRTAGLTFLLLGDLEPPAQSALLAAHPALPEVDVLKVAHHGSAYQDSRLLRRLSPRLALISCGADNPYGHPSPRTMAALRAQGAAVLRTDSAGPIAVTGPDLRAAVR</sequence>
<evidence type="ECO:0000259" key="8">
    <source>
        <dbReference type="SMART" id="SM00849"/>
    </source>
</evidence>
<dbReference type="CDD" id="cd07731">
    <property type="entry name" value="ComA-like_MBL-fold"/>
    <property type="match status" value="1"/>
</dbReference>
<feature type="transmembrane region" description="Helical" evidence="7">
    <location>
        <begin position="41"/>
        <end position="74"/>
    </location>
</feature>
<evidence type="ECO:0000313" key="10">
    <source>
        <dbReference type="Proteomes" id="UP001180754"/>
    </source>
</evidence>
<feature type="transmembrane region" description="Helical" evidence="7">
    <location>
        <begin position="442"/>
        <end position="460"/>
    </location>
</feature>
<feature type="compositionally biased region" description="Low complexity" evidence="6">
    <location>
        <begin position="91"/>
        <end position="105"/>
    </location>
</feature>
<proteinExistence type="predicted"/>
<feature type="transmembrane region" description="Helical" evidence="7">
    <location>
        <begin position="616"/>
        <end position="634"/>
    </location>
</feature>
<feature type="transmembrane region" description="Helical" evidence="7">
    <location>
        <begin position="466"/>
        <end position="487"/>
    </location>
</feature>
<feature type="region of interest" description="Disordered" evidence="6">
    <location>
        <begin position="769"/>
        <end position="791"/>
    </location>
</feature>
<dbReference type="NCBIfam" id="TIGR00360">
    <property type="entry name" value="ComEC_N-term"/>
    <property type="match status" value="1"/>
</dbReference>
<feature type="transmembrane region" description="Helical" evidence="7">
    <location>
        <begin position="419"/>
        <end position="435"/>
    </location>
</feature>
<dbReference type="EMBL" id="JAVRFD010000002">
    <property type="protein sequence ID" value="MDT0542126.1"/>
    <property type="molecule type" value="Genomic_DNA"/>
</dbReference>